<sequence>MPPSICDFAVHTKPKPKSNLYKKKKKKNKSNLELADNIPKDILRWKLKLLKSATAYANSRLHAVKAEVLVLARDYLLSGEDEAQRLSRSLQNCNICYFKDYGQAILLLLLVQEDSFNLLTVIKGTYKYRRSRKHDFVMDFVPPSISECEQALEAHRTRLLVKGTEDTGEKYELFWPEKPEFVRMTAKFGATIVPFGVVGEDDLAEQLVLDFTGMSTLPGLNDDIRRMNEEIRQFRLYFLFGKPIQTKGREEILKDRECAKELYLQIKAEVERNVAYLMKKREEDPYRGIIQRTMYRAFAAPLEGVPAFKP</sequence>
<comment type="caution">
    <text evidence="1">The sequence shown here is derived from an EMBL/GenBank/DDBJ whole genome shotgun (WGS) entry which is preliminary data.</text>
</comment>
<organism evidence="1 2">
    <name type="scientific">Escallonia herrerae</name>
    <dbReference type="NCBI Taxonomy" id="1293975"/>
    <lineage>
        <taxon>Eukaryota</taxon>
        <taxon>Viridiplantae</taxon>
        <taxon>Streptophyta</taxon>
        <taxon>Embryophyta</taxon>
        <taxon>Tracheophyta</taxon>
        <taxon>Spermatophyta</taxon>
        <taxon>Magnoliopsida</taxon>
        <taxon>eudicotyledons</taxon>
        <taxon>Gunneridae</taxon>
        <taxon>Pentapetalae</taxon>
        <taxon>asterids</taxon>
        <taxon>campanulids</taxon>
        <taxon>Escalloniales</taxon>
        <taxon>Escalloniaceae</taxon>
        <taxon>Escallonia</taxon>
    </lineage>
</organism>
<evidence type="ECO:0000313" key="2">
    <source>
        <dbReference type="Proteomes" id="UP001188597"/>
    </source>
</evidence>
<dbReference type="PANTHER" id="PTHR22753:SF14">
    <property type="entry name" value="MONOACYLGLYCEROL_DIACYLGLYCEROL O-ACYLTRANSFERASE"/>
    <property type="match status" value="1"/>
</dbReference>
<name>A0AA88VN18_9ASTE</name>
<reference evidence="1" key="1">
    <citation type="submission" date="2022-12" db="EMBL/GenBank/DDBJ databases">
        <title>Draft genome assemblies for two species of Escallonia (Escalloniales).</title>
        <authorList>
            <person name="Chanderbali A."/>
            <person name="Dervinis C."/>
            <person name="Anghel I."/>
            <person name="Soltis D."/>
            <person name="Soltis P."/>
            <person name="Zapata F."/>
        </authorList>
    </citation>
    <scope>NUCLEOTIDE SEQUENCE</scope>
    <source>
        <strain evidence="1">UCBG64.0493</strain>
        <tissue evidence="1">Leaf</tissue>
    </source>
</reference>
<gene>
    <name evidence="1" type="ORF">RJ639_011097</name>
</gene>
<dbReference type="GO" id="GO:0016020">
    <property type="term" value="C:membrane"/>
    <property type="evidence" value="ECO:0007669"/>
    <property type="project" value="TreeGrafter"/>
</dbReference>
<keyword evidence="2" id="KW-1185">Reference proteome</keyword>
<dbReference type="Proteomes" id="UP001188597">
    <property type="component" value="Unassembled WGS sequence"/>
</dbReference>
<dbReference type="EMBL" id="JAVXUP010001479">
    <property type="protein sequence ID" value="KAK3011153.1"/>
    <property type="molecule type" value="Genomic_DNA"/>
</dbReference>
<proteinExistence type="predicted"/>
<protein>
    <submittedName>
        <fullName evidence="1">Uncharacterized protein</fullName>
    </submittedName>
</protein>
<dbReference type="PANTHER" id="PTHR22753">
    <property type="entry name" value="TRANSMEMBRANE PROTEIN 68"/>
    <property type="match status" value="1"/>
</dbReference>
<accession>A0AA88VN18</accession>
<dbReference type="AlphaFoldDB" id="A0AA88VN18"/>
<evidence type="ECO:0000313" key="1">
    <source>
        <dbReference type="EMBL" id="KAK3011153.1"/>
    </source>
</evidence>